<keyword evidence="1 4" id="KW-0349">Heme</keyword>
<dbReference type="GO" id="GO:0009055">
    <property type="term" value="F:electron transfer activity"/>
    <property type="evidence" value="ECO:0007669"/>
    <property type="project" value="InterPro"/>
</dbReference>
<feature type="chain" id="PRO_5011697849" evidence="6">
    <location>
        <begin position="22"/>
        <end position="310"/>
    </location>
</feature>
<dbReference type="EMBL" id="FOFB01000001">
    <property type="protein sequence ID" value="SEP68401.1"/>
    <property type="molecule type" value="Genomic_DNA"/>
</dbReference>
<dbReference type="Proteomes" id="UP000199021">
    <property type="component" value="Unassembled WGS sequence"/>
</dbReference>
<dbReference type="InterPro" id="IPR009056">
    <property type="entry name" value="Cyt_c-like_dom"/>
</dbReference>
<dbReference type="InParanoid" id="A0A1H8ZVV1"/>
<feature type="signal peptide" evidence="6">
    <location>
        <begin position="1"/>
        <end position="21"/>
    </location>
</feature>
<feature type="compositionally biased region" description="Basic and acidic residues" evidence="5">
    <location>
        <begin position="292"/>
        <end position="310"/>
    </location>
</feature>
<keyword evidence="9" id="KW-1185">Reference proteome</keyword>
<gene>
    <name evidence="8" type="ORF">SAMN05444359_101461</name>
</gene>
<dbReference type="PANTHER" id="PTHR40394:SF2">
    <property type="entry name" value="QUINOL:CYTOCHROME C OXIDOREDUCTASE MEMBRANE PROTEIN"/>
    <property type="match status" value="1"/>
</dbReference>
<dbReference type="PROSITE" id="PS51007">
    <property type="entry name" value="CYTC"/>
    <property type="match status" value="1"/>
</dbReference>
<sequence>MKDLRILVLSLAFAVVLTACSKPDGNFTGSEYMPDMAHSLAMEANTYNYYYYNTWDDESTIALSKLAYPRVPANGTVPRGYASAFLPGMKAPKSMDDMEQMRGLMVDKDAHNAISVPTSGSVPYYFEDSAEGRLASMAELIDNPFPITEEGMVRGAKLYNIFCGICHGAQGNGLGYIYDDEQNPNAKYPLAPANFLTDEFKAASNGRYYHAIMYGYNAMGAYKDKISYEERWQVIHYIRSLQAKDSKLEYSQESNTLNPSFGTPLADFEAMAGSHSGDEEHMDAAHQLGAAHEGDHGEDHGSDEGHMRKK</sequence>
<dbReference type="RefSeq" id="WP_090165163.1">
    <property type="nucleotide sequence ID" value="NZ_FOFB01000001.1"/>
</dbReference>
<reference evidence="9" key="1">
    <citation type="submission" date="2016-10" db="EMBL/GenBank/DDBJ databases">
        <authorList>
            <person name="Varghese N."/>
            <person name="Submissions S."/>
        </authorList>
    </citation>
    <scope>NUCLEOTIDE SEQUENCE [LARGE SCALE GENOMIC DNA]</scope>
    <source>
        <strain evidence="9">DSM 24740</strain>
    </source>
</reference>
<evidence type="ECO:0000256" key="5">
    <source>
        <dbReference type="SAM" id="MobiDB-lite"/>
    </source>
</evidence>
<accession>A0A1H8ZVV1</accession>
<dbReference type="InterPro" id="IPR036909">
    <property type="entry name" value="Cyt_c-like_dom_sf"/>
</dbReference>
<evidence type="ECO:0000256" key="1">
    <source>
        <dbReference type="ARBA" id="ARBA00022617"/>
    </source>
</evidence>
<keyword evidence="6" id="KW-0732">Signal</keyword>
<evidence type="ECO:0000256" key="2">
    <source>
        <dbReference type="ARBA" id="ARBA00022723"/>
    </source>
</evidence>
<dbReference type="Gene3D" id="1.10.760.10">
    <property type="entry name" value="Cytochrome c-like domain"/>
    <property type="match status" value="1"/>
</dbReference>
<protein>
    <submittedName>
        <fullName evidence="8">Cytochrome C oxidase, cbb3-type, subunit III</fullName>
    </submittedName>
</protein>
<evidence type="ECO:0000256" key="3">
    <source>
        <dbReference type="ARBA" id="ARBA00023004"/>
    </source>
</evidence>
<dbReference type="GO" id="GO:0020037">
    <property type="term" value="F:heme binding"/>
    <property type="evidence" value="ECO:0007669"/>
    <property type="project" value="InterPro"/>
</dbReference>
<proteinExistence type="predicted"/>
<name>A0A1H8ZVV1_9BACT</name>
<evidence type="ECO:0000256" key="4">
    <source>
        <dbReference type="PROSITE-ProRule" id="PRU00433"/>
    </source>
</evidence>
<keyword evidence="3 4" id="KW-0408">Iron</keyword>
<evidence type="ECO:0000256" key="6">
    <source>
        <dbReference type="SAM" id="SignalP"/>
    </source>
</evidence>
<dbReference type="Pfam" id="PF13442">
    <property type="entry name" value="Cytochrome_CBB3"/>
    <property type="match status" value="1"/>
</dbReference>
<keyword evidence="2 4" id="KW-0479">Metal-binding</keyword>
<organism evidence="8 9">
    <name type="scientific">Neolewinella agarilytica</name>
    <dbReference type="NCBI Taxonomy" id="478744"/>
    <lineage>
        <taxon>Bacteria</taxon>
        <taxon>Pseudomonadati</taxon>
        <taxon>Bacteroidota</taxon>
        <taxon>Saprospiria</taxon>
        <taxon>Saprospirales</taxon>
        <taxon>Lewinellaceae</taxon>
        <taxon>Neolewinella</taxon>
    </lineage>
</organism>
<dbReference type="AlphaFoldDB" id="A0A1H8ZVV1"/>
<feature type="domain" description="Cytochrome c" evidence="7">
    <location>
        <begin position="150"/>
        <end position="242"/>
    </location>
</feature>
<evidence type="ECO:0000259" key="7">
    <source>
        <dbReference type="PROSITE" id="PS51007"/>
    </source>
</evidence>
<dbReference type="STRING" id="478744.SAMN05444359_101461"/>
<evidence type="ECO:0000313" key="9">
    <source>
        <dbReference type="Proteomes" id="UP000199021"/>
    </source>
</evidence>
<feature type="region of interest" description="Disordered" evidence="5">
    <location>
        <begin position="289"/>
        <end position="310"/>
    </location>
</feature>
<dbReference type="OrthoDB" id="9796771at2"/>
<dbReference type="GO" id="GO:0046872">
    <property type="term" value="F:metal ion binding"/>
    <property type="evidence" value="ECO:0007669"/>
    <property type="project" value="UniProtKB-KW"/>
</dbReference>
<dbReference type="PROSITE" id="PS51257">
    <property type="entry name" value="PROKAR_LIPOPROTEIN"/>
    <property type="match status" value="1"/>
</dbReference>
<evidence type="ECO:0000313" key="8">
    <source>
        <dbReference type="EMBL" id="SEP68401.1"/>
    </source>
</evidence>
<dbReference type="SUPFAM" id="SSF46626">
    <property type="entry name" value="Cytochrome c"/>
    <property type="match status" value="1"/>
</dbReference>
<dbReference type="PANTHER" id="PTHR40394">
    <property type="entry name" value="LIPOPROTEIN-RELATED"/>
    <property type="match status" value="1"/>
</dbReference>